<keyword evidence="1 4" id="KW-0808">Transferase</keyword>
<reference evidence="5" key="1">
    <citation type="submission" date="2016-10" db="EMBL/GenBank/DDBJ databases">
        <authorList>
            <person name="Varghese N."/>
            <person name="Submissions S."/>
        </authorList>
    </citation>
    <scope>NUCLEOTIDE SEQUENCE [LARGE SCALE GENOMIC DNA]</scope>
    <source>
        <strain evidence="5">DSM 44675</strain>
    </source>
</reference>
<dbReference type="PANTHER" id="PTHR10434:SF11">
    <property type="entry name" value="1-ACYL-SN-GLYCEROL-3-PHOSPHATE ACYLTRANSFERASE"/>
    <property type="match status" value="1"/>
</dbReference>
<keyword evidence="2 4" id="KW-0012">Acyltransferase</keyword>
<accession>A0A1H7TGU6</accession>
<keyword evidence="5" id="KW-1185">Reference proteome</keyword>
<evidence type="ECO:0000256" key="1">
    <source>
        <dbReference type="ARBA" id="ARBA00022679"/>
    </source>
</evidence>
<evidence type="ECO:0000313" key="4">
    <source>
        <dbReference type="EMBL" id="SEL83037.1"/>
    </source>
</evidence>
<dbReference type="GO" id="GO:0003841">
    <property type="term" value="F:1-acylglycerol-3-phosphate O-acyltransferase activity"/>
    <property type="evidence" value="ECO:0007669"/>
    <property type="project" value="TreeGrafter"/>
</dbReference>
<dbReference type="OrthoDB" id="3772582at2"/>
<dbReference type="InterPro" id="IPR002123">
    <property type="entry name" value="Plipid/glycerol_acylTrfase"/>
</dbReference>
<dbReference type="Proteomes" id="UP000198677">
    <property type="component" value="Unassembled WGS sequence"/>
</dbReference>
<proteinExistence type="predicted"/>
<dbReference type="RefSeq" id="WP_072750705.1">
    <property type="nucleotide sequence ID" value="NZ_FOAW01000015.1"/>
</dbReference>
<evidence type="ECO:0000256" key="2">
    <source>
        <dbReference type="ARBA" id="ARBA00023315"/>
    </source>
</evidence>
<dbReference type="GO" id="GO:0006654">
    <property type="term" value="P:phosphatidic acid biosynthetic process"/>
    <property type="evidence" value="ECO:0007669"/>
    <property type="project" value="TreeGrafter"/>
</dbReference>
<dbReference type="Pfam" id="PF01553">
    <property type="entry name" value="Acyltransferase"/>
    <property type="match status" value="1"/>
</dbReference>
<dbReference type="SMART" id="SM00563">
    <property type="entry name" value="PlsC"/>
    <property type="match status" value="1"/>
</dbReference>
<dbReference type="EMBL" id="FOAW01000015">
    <property type="protein sequence ID" value="SEL83037.1"/>
    <property type="molecule type" value="Genomic_DNA"/>
</dbReference>
<dbReference type="AlphaFoldDB" id="A0A1H7TGU6"/>
<protein>
    <submittedName>
        <fullName evidence="4">Acyltransferase</fullName>
    </submittedName>
</protein>
<dbReference type="PANTHER" id="PTHR10434">
    <property type="entry name" value="1-ACYL-SN-GLYCEROL-3-PHOSPHATE ACYLTRANSFERASE"/>
    <property type="match status" value="1"/>
</dbReference>
<evidence type="ECO:0000259" key="3">
    <source>
        <dbReference type="SMART" id="SM00563"/>
    </source>
</evidence>
<organism evidence="4 5">
    <name type="scientific">Rhodococcus maanshanensis</name>
    <dbReference type="NCBI Taxonomy" id="183556"/>
    <lineage>
        <taxon>Bacteria</taxon>
        <taxon>Bacillati</taxon>
        <taxon>Actinomycetota</taxon>
        <taxon>Actinomycetes</taxon>
        <taxon>Mycobacteriales</taxon>
        <taxon>Nocardiaceae</taxon>
        <taxon>Rhodococcus</taxon>
    </lineage>
</organism>
<evidence type="ECO:0000313" key="5">
    <source>
        <dbReference type="Proteomes" id="UP000198677"/>
    </source>
</evidence>
<dbReference type="SUPFAM" id="SSF69593">
    <property type="entry name" value="Glycerol-3-phosphate (1)-acyltransferase"/>
    <property type="match status" value="1"/>
</dbReference>
<feature type="domain" description="Phospholipid/glycerol acyltransferase" evidence="3">
    <location>
        <begin position="63"/>
        <end position="199"/>
    </location>
</feature>
<gene>
    <name evidence="4" type="ORF">SAMN05444583_115106</name>
</gene>
<sequence length="245" mass="26876">MDKPEVALDNCDEVYDFYLRHQQNRLAAKAAYGLLALKFRPRVTYADGAKEQVRALVRSDARLVLAVNHLSHSDPYTVAAAASASALRPAIGRTRVLAKDELFLEPKRRERVDLMGGIPVFRGKNHGMRAVNAAGQRMMDVCAERMRRGDDLAIFPEGTCNEEDPTRLQKIGSGIGHIMSRAVRLGVRPVLVYMGISYGPLPGKVARASVYLDNPVTEIPEKPADIARLVAAGLQRAVDGAVARY</sequence>
<name>A0A1H7TGU6_9NOCA</name>